<comment type="caution">
    <text evidence="1">The sequence shown here is derived from an EMBL/GenBank/DDBJ whole genome shotgun (WGS) entry which is preliminary data.</text>
</comment>
<accession>A0ABR4IDP4</accession>
<dbReference type="Proteomes" id="UP001610446">
    <property type="component" value="Unassembled WGS sequence"/>
</dbReference>
<sequence length="85" mass="9764">MSLTLQQSDLRVLDCKRLASDPLRIYYHGMLLLLFFFNEDVRCFEFRTLALDVAKLPDCSKFVFPIVGIVANPGQSIVQNLQRQS</sequence>
<reference evidence="1 2" key="1">
    <citation type="submission" date="2024-07" db="EMBL/GenBank/DDBJ databases">
        <title>Section-level genome sequencing and comparative genomics of Aspergillus sections Usti and Cavernicolus.</title>
        <authorList>
            <consortium name="Lawrence Berkeley National Laboratory"/>
            <person name="Nybo J.L."/>
            <person name="Vesth T.C."/>
            <person name="Theobald S."/>
            <person name="Frisvad J.C."/>
            <person name="Larsen T.O."/>
            <person name="Kjaerboelling I."/>
            <person name="Rothschild-Mancinelli K."/>
            <person name="Lyhne E.K."/>
            <person name="Kogle M.E."/>
            <person name="Barry K."/>
            <person name="Clum A."/>
            <person name="Na H."/>
            <person name="Ledsgaard L."/>
            <person name="Lin J."/>
            <person name="Lipzen A."/>
            <person name="Kuo A."/>
            <person name="Riley R."/>
            <person name="Mondo S."/>
            <person name="Labutti K."/>
            <person name="Haridas S."/>
            <person name="Pangalinan J."/>
            <person name="Salamov A.A."/>
            <person name="Simmons B.A."/>
            <person name="Magnuson J.K."/>
            <person name="Chen J."/>
            <person name="Drula E."/>
            <person name="Henrissat B."/>
            <person name="Wiebenga A."/>
            <person name="Lubbers R.J."/>
            <person name="Gomes A.C."/>
            <person name="Makela M.R."/>
            <person name="Stajich J."/>
            <person name="Grigoriev I.V."/>
            <person name="Mortensen U.H."/>
            <person name="De Vries R.P."/>
            <person name="Baker S.E."/>
            <person name="Andersen M.R."/>
        </authorList>
    </citation>
    <scope>NUCLEOTIDE SEQUENCE [LARGE SCALE GENOMIC DNA]</scope>
    <source>
        <strain evidence="1 2">CBS 123904</strain>
    </source>
</reference>
<evidence type="ECO:0000313" key="2">
    <source>
        <dbReference type="Proteomes" id="UP001610446"/>
    </source>
</evidence>
<name>A0ABR4IDP4_9EURO</name>
<dbReference type="EMBL" id="JBFXLU010000469">
    <property type="protein sequence ID" value="KAL2825865.1"/>
    <property type="molecule type" value="Genomic_DNA"/>
</dbReference>
<protein>
    <submittedName>
        <fullName evidence="1">Uncharacterized protein</fullName>
    </submittedName>
</protein>
<gene>
    <name evidence="1" type="ORF">BJY01DRAFT_230036</name>
</gene>
<evidence type="ECO:0000313" key="1">
    <source>
        <dbReference type="EMBL" id="KAL2825865.1"/>
    </source>
</evidence>
<proteinExistence type="predicted"/>
<organism evidence="1 2">
    <name type="scientific">Aspergillus pseudoustus</name>
    <dbReference type="NCBI Taxonomy" id="1810923"/>
    <lineage>
        <taxon>Eukaryota</taxon>
        <taxon>Fungi</taxon>
        <taxon>Dikarya</taxon>
        <taxon>Ascomycota</taxon>
        <taxon>Pezizomycotina</taxon>
        <taxon>Eurotiomycetes</taxon>
        <taxon>Eurotiomycetidae</taxon>
        <taxon>Eurotiales</taxon>
        <taxon>Aspergillaceae</taxon>
        <taxon>Aspergillus</taxon>
        <taxon>Aspergillus subgen. Nidulantes</taxon>
    </lineage>
</organism>
<keyword evidence="2" id="KW-1185">Reference proteome</keyword>